<protein>
    <submittedName>
        <fullName evidence="2">Glycosyltransferase family 4 protein</fullName>
    </submittedName>
</protein>
<dbReference type="CDD" id="cd03802">
    <property type="entry name" value="GT4_AviGT4-like"/>
    <property type="match status" value="1"/>
</dbReference>
<proteinExistence type="predicted"/>
<comment type="caution">
    <text evidence="2">The sequence shown here is derived from an EMBL/GenBank/DDBJ whole genome shotgun (WGS) entry which is preliminary data.</text>
</comment>
<reference evidence="3 5" key="2">
    <citation type="submission" date="2017-12" db="EMBL/GenBank/DDBJ databases">
        <title>Comparative Functional Genomics of Dry Heat Resistant strains isolated from the Viking Spacecraft.</title>
        <authorList>
            <person name="Seuylemezian A."/>
            <person name="Cooper K."/>
            <person name="Vaishampayan P."/>
        </authorList>
    </citation>
    <scope>NUCLEOTIDE SEQUENCE [LARGE SCALE GENOMIC DNA]</scope>
    <source>
        <strain evidence="3 5">ATCC 29669</strain>
    </source>
</reference>
<dbReference type="PANTHER" id="PTHR45947:SF13">
    <property type="entry name" value="TRANSFERASE"/>
    <property type="match status" value="1"/>
</dbReference>
<dbReference type="InterPro" id="IPR050194">
    <property type="entry name" value="Glycosyltransferase_grp1"/>
</dbReference>
<dbReference type="EMBL" id="PGVD01000038">
    <property type="protein sequence ID" value="PLR95455.1"/>
    <property type="molecule type" value="Genomic_DNA"/>
</dbReference>
<dbReference type="PANTHER" id="PTHR45947">
    <property type="entry name" value="SULFOQUINOVOSYL TRANSFERASE SQD2"/>
    <property type="match status" value="1"/>
</dbReference>
<keyword evidence="2" id="KW-0808">Transferase</keyword>
<dbReference type="OrthoDB" id="9795068at2"/>
<evidence type="ECO:0000313" key="2">
    <source>
        <dbReference type="EMBL" id="PLR80326.1"/>
    </source>
</evidence>
<dbReference type="Pfam" id="PF00534">
    <property type="entry name" value="Glycos_transf_1"/>
    <property type="match status" value="1"/>
</dbReference>
<organism evidence="2 4">
    <name type="scientific">Bacillus canaveralius</name>
    <dbReference type="NCBI Taxonomy" id="1403243"/>
    <lineage>
        <taxon>Bacteria</taxon>
        <taxon>Bacillati</taxon>
        <taxon>Bacillota</taxon>
        <taxon>Bacilli</taxon>
        <taxon>Bacillales</taxon>
        <taxon>Bacillaceae</taxon>
        <taxon>Bacillus</taxon>
    </lineage>
</organism>
<dbReference type="Proteomes" id="UP000235114">
    <property type="component" value="Unassembled WGS sequence"/>
</dbReference>
<evidence type="ECO:0000313" key="3">
    <source>
        <dbReference type="EMBL" id="PLR95455.1"/>
    </source>
</evidence>
<dbReference type="Gene3D" id="3.40.50.2000">
    <property type="entry name" value="Glycogen Phosphorylase B"/>
    <property type="match status" value="2"/>
</dbReference>
<gene>
    <name evidence="2" type="ORF">CU635_18600</name>
    <name evidence="3" type="ORF">CVD25_14635</name>
</gene>
<dbReference type="RefSeq" id="WP_101578871.1">
    <property type="nucleotide sequence ID" value="NZ_PGVA01000054.1"/>
</dbReference>
<dbReference type="SUPFAM" id="SSF53756">
    <property type="entry name" value="UDP-Glycosyltransferase/glycogen phosphorylase"/>
    <property type="match status" value="1"/>
</dbReference>
<feature type="domain" description="Glycosyl transferase family 1" evidence="1">
    <location>
        <begin position="141"/>
        <end position="268"/>
    </location>
</feature>
<dbReference type="EMBL" id="PGVA01000054">
    <property type="protein sequence ID" value="PLR80326.1"/>
    <property type="molecule type" value="Genomic_DNA"/>
</dbReference>
<evidence type="ECO:0000313" key="5">
    <source>
        <dbReference type="Proteomes" id="UP000235114"/>
    </source>
</evidence>
<evidence type="ECO:0000259" key="1">
    <source>
        <dbReference type="Pfam" id="PF00534"/>
    </source>
</evidence>
<name>A0A2N5GHP6_9BACI</name>
<sequence length="320" mass="36384">MKIVQISSPTFVTPPIDYGGIQREVYYLTNQLVEMGHEVILYGKKGSACKGKVIEYPEDCESLLSFVLETLPEGVDIIHDHKGFVAEAQLNIPTICTSHTTKARKIPSPVYVSKAVLLEKAKGKGEFVHNGLNLDDYPFCRKKDNYLLFLGRINENKGTHFAIEVSKETGIPLIIAGPVQQDGVEYFKEKVQPFIDNKLIRYVGPVGGEQKLNLIKKAKFVLFPITWFEPFGLVPIEAMACGTPAICFRKGGVVETMQGFPELLCDTKKEMIKIIRKNKSPDPQKMRQYVEKHFSINMITRKYLKLYKRTIQTYEKWDKS</sequence>
<accession>A0A2N5GHP6</accession>
<dbReference type="InterPro" id="IPR001296">
    <property type="entry name" value="Glyco_trans_1"/>
</dbReference>
<dbReference type="Proteomes" id="UP000234951">
    <property type="component" value="Unassembled WGS sequence"/>
</dbReference>
<dbReference type="GO" id="GO:0016757">
    <property type="term" value="F:glycosyltransferase activity"/>
    <property type="evidence" value="ECO:0007669"/>
    <property type="project" value="InterPro"/>
</dbReference>
<evidence type="ECO:0000313" key="4">
    <source>
        <dbReference type="Proteomes" id="UP000234951"/>
    </source>
</evidence>
<keyword evidence="5" id="KW-1185">Reference proteome</keyword>
<reference evidence="2 4" key="1">
    <citation type="submission" date="2017-11" db="EMBL/GenBank/DDBJ databases">
        <title>Comparitive Functional Genomics of Dry Heat Resistant strains isolated from the Viking Spacecraft.</title>
        <authorList>
            <person name="Seuylemezian A."/>
            <person name="Cooper K."/>
            <person name="Vaishampayan P."/>
        </authorList>
    </citation>
    <scope>NUCLEOTIDE SEQUENCE [LARGE SCALE GENOMIC DNA]</scope>
    <source>
        <strain evidence="2 4">M4.6</strain>
    </source>
</reference>
<dbReference type="AlphaFoldDB" id="A0A2N5GHP6"/>